<dbReference type="OrthoDB" id="7772923at2759"/>
<evidence type="ECO:0000259" key="1">
    <source>
        <dbReference type="Pfam" id="PF01717"/>
    </source>
</evidence>
<dbReference type="GeneID" id="28762829"/>
<reference evidence="2 3" key="1">
    <citation type="submission" date="2016-05" db="EMBL/GenBank/DDBJ databases">
        <title>Comparative analysis of secretome profiles of manganese(II)-oxidizing ascomycete fungi.</title>
        <authorList>
            <consortium name="DOE Joint Genome Institute"/>
            <person name="Zeiner C.A."/>
            <person name="Purvine S.O."/>
            <person name="Zink E.M."/>
            <person name="Wu S."/>
            <person name="Pasa-Tolic L."/>
            <person name="Chaput D.L."/>
            <person name="Haridas S."/>
            <person name="Grigoriev I.V."/>
            <person name="Santelli C.M."/>
            <person name="Hansel C.M."/>
        </authorList>
    </citation>
    <scope>NUCLEOTIDE SEQUENCE [LARGE SCALE GENOMIC DNA]</scope>
    <source>
        <strain evidence="2 3">AP3s5-JAC2a</strain>
    </source>
</reference>
<organism evidence="2 3">
    <name type="scientific">Paraphaeosphaeria sporulosa</name>
    <dbReference type="NCBI Taxonomy" id="1460663"/>
    <lineage>
        <taxon>Eukaryota</taxon>
        <taxon>Fungi</taxon>
        <taxon>Dikarya</taxon>
        <taxon>Ascomycota</taxon>
        <taxon>Pezizomycotina</taxon>
        <taxon>Dothideomycetes</taxon>
        <taxon>Pleosporomycetidae</taxon>
        <taxon>Pleosporales</taxon>
        <taxon>Massarineae</taxon>
        <taxon>Didymosphaeriaceae</taxon>
        <taxon>Paraphaeosphaeria</taxon>
    </lineage>
</organism>
<name>A0A177C2Z6_9PLEO</name>
<gene>
    <name evidence="2" type="ORF">CC84DRAFT_1168224</name>
</gene>
<dbReference type="AlphaFoldDB" id="A0A177C2Z6"/>
<feature type="domain" description="Cobalamin-independent methionine synthase MetE C-terminal/archaeal" evidence="1">
    <location>
        <begin position="182"/>
        <end position="375"/>
    </location>
</feature>
<dbReference type="Gene3D" id="3.20.20.210">
    <property type="match status" value="1"/>
</dbReference>
<dbReference type="SUPFAM" id="SSF51726">
    <property type="entry name" value="UROD/MetE-like"/>
    <property type="match status" value="1"/>
</dbReference>
<dbReference type="InterPro" id="IPR038071">
    <property type="entry name" value="UROD/MetE-like_sf"/>
</dbReference>
<evidence type="ECO:0000313" key="3">
    <source>
        <dbReference type="Proteomes" id="UP000077069"/>
    </source>
</evidence>
<evidence type="ECO:0000313" key="2">
    <source>
        <dbReference type="EMBL" id="OAG01040.1"/>
    </source>
</evidence>
<dbReference type="InParanoid" id="A0A177C2Z6"/>
<dbReference type="EMBL" id="KV441558">
    <property type="protein sequence ID" value="OAG01040.1"/>
    <property type="molecule type" value="Genomic_DNA"/>
</dbReference>
<keyword evidence="3" id="KW-1185">Reference proteome</keyword>
<sequence>MAPRFRADQVGSLIRPQALLDAHKTLSKGAAPGTNSTEDDKKKLQLATASAIAAVVQKQLDLSIRPITSGEYERTVFFEGFFEKLRGNELRDVRVPEDFRPNMPTSDALEKAGIKTTSASVATGKIKHVEPAYLQVWELLKKSVPEEKWKECKIALPSPAWNHIWLSKGLAYTPDVYASDREFFADLTVAYRTEFKILYEAGLRNVQIDDPQLLFFILDSFKDGLRSEGVDPSELLDTYIWALNEVVRDRPKDMYVGIHVCRGNMPGSVAGFLEGSYENIAERLFRELDYDTFYLEFDDARSGSFEPLRFLPRGKNVTLGLISTKTSELESLEELKKRVYDAAEVIASGQNRSAEEVLQDSLAVSPQCGFASAHHGKNVGNEERMWDKLVLVRDLATSIWGDTA</sequence>
<dbReference type="CDD" id="cd03311">
    <property type="entry name" value="CIMS_C_terminal_like"/>
    <property type="match status" value="1"/>
</dbReference>
<dbReference type="GO" id="GO:0008270">
    <property type="term" value="F:zinc ion binding"/>
    <property type="evidence" value="ECO:0007669"/>
    <property type="project" value="InterPro"/>
</dbReference>
<dbReference type="Pfam" id="PF01717">
    <property type="entry name" value="Meth_synt_2"/>
    <property type="match status" value="1"/>
</dbReference>
<dbReference type="GO" id="GO:0003871">
    <property type="term" value="F:5-methyltetrahydropteroyltriglutamate-homocysteine S-methyltransferase activity"/>
    <property type="evidence" value="ECO:0007669"/>
    <property type="project" value="InterPro"/>
</dbReference>
<dbReference type="PANTHER" id="PTHR43844:SF2">
    <property type="entry name" value="SYNTHASE, VITAMIN-B12 INDEPENDENT, PUTATIVE (AFU_ORTHOLOGUE AFUA_3G12060)-RELATED"/>
    <property type="match status" value="1"/>
</dbReference>
<protein>
    <submittedName>
        <fullName evidence="2">UROD/MetE-like protein</fullName>
    </submittedName>
</protein>
<dbReference type="InterPro" id="IPR002629">
    <property type="entry name" value="Met_Synth_C/arc"/>
</dbReference>
<dbReference type="PANTHER" id="PTHR43844">
    <property type="entry name" value="METHIONINE SYNTHASE"/>
    <property type="match status" value="1"/>
</dbReference>
<accession>A0A177C2Z6</accession>
<dbReference type="GO" id="GO:0009086">
    <property type="term" value="P:methionine biosynthetic process"/>
    <property type="evidence" value="ECO:0007669"/>
    <property type="project" value="InterPro"/>
</dbReference>
<dbReference type="STRING" id="1460663.A0A177C2Z6"/>
<proteinExistence type="predicted"/>
<dbReference type="RefSeq" id="XP_018031405.1">
    <property type="nucleotide sequence ID" value="XM_018179343.1"/>
</dbReference>
<dbReference type="Proteomes" id="UP000077069">
    <property type="component" value="Unassembled WGS sequence"/>
</dbReference>